<organism evidence="2">
    <name type="scientific">Ixodes scapularis</name>
    <name type="common">Black-legged tick</name>
    <name type="synonym">Deer tick</name>
    <dbReference type="NCBI Taxonomy" id="6945"/>
    <lineage>
        <taxon>Eukaryota</taxon>
        <taxon>Metazoa</taxon>
        <taxon>Ecdysozoa</taxon>
        <taxon>Arthropoda</taxon>
        <taxon>Chelicerata</taxon>
        <taxon>Arachnida</taxon>
        <taxon>Acari</taxon>
        <taxon>Parasitiformes</taxon>
        <taxon>Ixodida</taxon>
        <taxon>Ixodoidea</taxon>
        <taxon>Ixodidae</taxon>
        <taxon>Ixodinae</taxon>
        <taxon>Ixodes</taxon>
    </lineage>
</organism>
<dbReference type="EMBL" id="GHJT01007260">
    <property type="protein sequence ID" value="MOY41231.1"/>
    <property type="molecule type" value="Transcribed_RNA"/>
</dbReference>
<evidence type="ECO:0008006" key="3">
    <source>
        <dbReference type="Google" id="ProtNLM"/>
    </source>
</evidence>
<evidence type="ECO:0000313" key="2">
    <source>
        <dbReference type="EMBL" id="MOY41231.1"/>
    </source>
</evidence>
<evidence type="ECO:0000256" key="1">
    <source>
        <dbReference type="SAM" id="SignalP"/>
    </source>
</evidence>
<name>A0A4D5RX64_IXOSC</name>
<sequence>MALCVLCIYFVFLFNFLIHKLPLDTFCIYCNYIFDNGAVLPCSRIMPSRGGPFFIEETSTCLILYSMFFCALELFGNHITMLPSFNLIPHCPALLSVGYFY</sequence>
<feature type="chain" id="PRO_5020031436" description="Secreted protein" evidence="1">
    <location>
        <begin position="23"/>
        <end position="101"/>
    </location>
</feature>
<keyword evidence="1" id="KW-0732">Signal</keyword>
<accession>A0A4D5RX64</accession>
<reference evidence="2" key="1">
    <citation type="submission" date="2019-04" db="EMBL/GenBank/DDBJ databases">
        <title>An insight into the mialome of Ixodes scapularis.</title>
        <authorList>
            <person name="Ribeiro J.M."/>
            <person name="Mather T.N."/>
            <person name="Karim S."/>
        </authorList>
    </citation>
    <scope>NUCLEOTIDE SEQUENCE</scope>
</reference>
<proteinExistence type="predicted"/>
<dbReference type="AlphaFoldDB" id="A0A4D5RX64"/>
<feature type="signal peptide" evidence="1">
    <location>
        <begin position="1"/>
        <end position="22"/>
    </location>
</feature>
<protein>
    <recommendedName>
        <fullName evidence="3">Secreted protein</fullName>
    </recommendedName>
</protein>